<name>A0ABV3Y3K8_9ACTN</name>
<dbReference type="Proteomes" id="UP001560267">
    <property type="component" value="Unassembled WGS sequence"/>
</dbReference>
<dbReference type="Gene3D" id="3.10.620.30">
    <property type="match status" value="1"/>
</dbReference>
<dbReference type="Pfam" id="PF08379">
    <property type="entry name" value="Bact_transglu_N"/>
    <property type="match status" value="1"/>
</dbReference>
<comment type="caution">
    <text evidence="2">The sequence shown here is derived from an EMBL/GenBank/DDBJ whole genome shotgun (WGS) entry which is preliminary data.</text>
</comment>
<dbReference type="InterPro" id="IPR013589">
    <property type="entry name" value="Bac_transglu_N"/>
</dbReference>
<accession>A0ABV3Y3K8</accession>
<dbReference type="PANTHER" id="PTHR33490">
    <property type="entry name" value="BLR5614 PROTEIN-RELATED"/>
    <property type="match status" value="1"/>
</dbReference>
<reference evidence="2 3" key="1">
    <citation type="submission" date="2024-07" db="EMBL/GenBank/DDBJ databases">
        <title>Draft Genome Sequence of Ferrimicrobium acidiphilum Strain YE2023, Isolated from a Pulp of Bioleach Reactor.</title>
        <authorList>
            <person name="Elkina Y.A."/>
            <person name="Bulaeva A.G."/>
            <person name="Beletsky A.V."/>
            <person name="Mardanov A.V."/>
        </authorList>
    </citation>
    <scope>NUCLEOTIDE SEQUENCE [LARGE SCALE GENOMIC DNA]</scope>
    <source>
        <strain evidence="2 3">YE2023</strain>
    </source>
</reference>
<sequence length="283" mass="31504">MTWILSIEHASYYRYSEPSEGSFNEARMLPQSDRSQLVLERDLVITPSAHVLAYQDYWGTLTHIFEIHQPHRELSIVARSRVQTGTAPSPEGPPPSWQHYQSPSFSDEFAQFLDPTDKTTIDDTDEALEALALLRAAQTPLAGIHEASDLVHERLTYEVGSTAVSTSASEAWSIRKGVCQDFAHLCIGLLRRLGIPARYVSGYYYPERDDSMGRVVDAESHAWVEAWAGAWLPLDPTNGGWEPERYIVVGRGRDYTDVPPLVGIYSGGGASVMKVHVGVVREC</sequence>
<gene>
    <name evidence="2" type="ORF">AB6A68_08050</name>
</gene>
<feature type="domain" description="Transglutaminase-like" evidence="1">
    <location>
        <begin position="171"/>
        <end position="238"/>
    </location>
</feature>
<evidence type="ECO:0000313" key="3">
    <source>
        <dbReference type="Proteomes" id="UP001560267"/>
    </source>
</evidence>
<dbReference type="Pfam" id="PF01841">
    <property type="entry name" value="Transglut_core"/>
    <property type="match status" value="1"/>
</dbReference>
<evidence type="ECO:0000313" key="2">
    <source>
        <dbReference type="EMBL" id="MEX6429789.1"/>
    </source>
</evidence>
<protein>
    <submittedName>
        <fullName evidence="2">Transglutaminase domain-containing protein</fullName>
    </submittedName>
</protein>
<dbReference type="PANTHER" id="PTHR33490:SF6">
    <property type="entry name" value="SLL1049 PROTEIN"/>
    <property type="match status" value="1"/>
</dbReference>
<keyword evidence="3" id="KW-1185">Reference proteome</keyword>
<dbReference type="InterPro" id="IPR038765">
    <property type="entry name" value="Papain-like_cys_pep_sf"/>
</dbReference>
<dbReference type="InterPro" id="IPR002931">
    <property type="entry name" value="Transglutaminase-like"/>
</dbReference>
<evidence type="ECO:0000259" key="1">
    <source>
        <dbReference type="SMART" id="SM00460"/>
    </source>
</evidence>
<proteinExistence type="predicted"/>
<dbReference type="EMBL" id="JBFSHR010000025">
    <property type="protein sequence ID" value="MEX6429789.1"/>
    <property type="molecule type" value="Genomic_DNA"/>
</dbReference>
<dbReference type="RefSeq" id="WP_369084516.1">
    <property type="nucleotide sequence ID" value="NZ_JBFSHR010000025.1"/>
</dbReference>
<dbReference type="SUPFAM" id="SSF54001">
    <property type="entry name" value="Cysteine proteinases"/>
    <property type="match status" value="1"/>
</dbReference>
<organism evidence="2 3">
    <name type="scientific">Ferrimicrobium acidiphilum</name>
    <dbReference type="NCBI Taxonomy" id="121039"/>
    <lineage>
        <taxon>Bacteria</taxon>
        <taxon>Bacillati</taxon>
        <taxon>Actinomycetota</taxon>
        <taxon>Acidimicrobiia</taxon>
        <taxon>Acidimicrobiales</taxon>
        <taxon>Acidimicrobiaceae</taxon>
        <taxon>Ferrimicrobium</taxon>
    </lineage>
</organism>
<dbReference type="SMART" id="SM00460">
    <property type="entry name" value="TGc"/>
    <property type="match status" value="1"/>
</dbReference>